<keyword evidence="2" id="KW-1185">Reference proteome</keyword>
<evidence type="ECO:0000313" key="2">
    <source>
        <dbReference type="Proteomes" id="UP001652625"/>
    </source>
</evidence>
<feature type="transmembrane region" description="Helical" evidence="1">
    <location>
        <begin position="131"/>
        <end position="154"/>
    </location>
</feature>
<protein>
    <submittedName>
        <fullName evidence="3">Uncharacterized protein LOC100198904 isoform X2</fullName>
    </submittedName>
</protein>
<name>A0ABM4C0B8_HYDVU</name>
<feature type="transmembrane region" description="Helical" evidence="1">
    <location>
        <begin position="175"/>
        <end position="194"/>
    </location>
</feature>
<keyword evidence="1" id="KW-1133">Transmembrane helix</keyword>
<reference evidence="3" key="1">
    <citation type="submission" date="2025-08" db="UniProtKB">
        <authorList>
            <consortium name="RefSeq"/>
        </authorList>
    </citation>
    <scope>IDENTIFICATION</scope>
</reference>
<keyword evidence="1" id="KW-0472">Membrane</keyword>
<evidence type="ECO:0000313" key="3">
    <source>
        <dbReference type="RefSeq" id="XP_065654986.1"/>
    </source>
</evidence>
<sequence>MHLTYISGICAKRILKMYGSTHINQSNNHFKMENERIRLPPVGRKLSASQKNVFDNTMKLVKIMENTTQAIRGQLRDTQTYEELYELKKSPRISVRLSEKVFFITIFWQILCVIILEVIDVFHLKKEYQKSYYIGEIAVMVIFQFTNLVCSIILKVKLTKQYIHKTATTKFLLQSYLSSLFLFAGIYSFVAHVLPESFSNVRIKHGESLYALGLYLQMLFTSISTGTLCGSSSVVAIHWLPEIVMGFQMILSFIYFGSIISQVVSPTLREMNTFDGLTVTIEK</sequence>
<evidence type="ECO:0000256" key="1">
    <source>
        <dbReference type="SAM" id="Phobius"/>
    </source>
</evidence>
<keyword evidence="1" id="KW-0812">Transmembrane</keyword>
<dbReference type="GeneID" id="100198904"/>
<feature type="transmembrane region" description="Helical" evidence="1">
    <location>
        <begin position="101"/>
        <end position="119"/>
    </location>
</feature>
<accession>A0ABM4C0B8</accession>
<proteinExistence type="predicted"/>
<feature type="transmembrane region" description="Helical" evidence="1">
    <location>
        <begin position="214"/>
        <end position="237"/>
    </location>
</feature>
<gene>
    <name evidence="3" type="primary">LOC100198904</name>
</gene>
<feature type="transmembrane region" description="Helical" evidence="1">
    <location>
        <begin position="244"/>
        <end position="264"/>
    </location>
</feature>
<dbReference type="Proteomes" id="UP001652625">
    <property type="component" value="Chromosome 06"/>
</dbReference>
<organism evidence="2 3">
    <name type="scientific">Hydra vulgaris</name>
    <name type="common">Hydra</name>
    <name type="synonym">Hydra attenuata</name>
    <dbReference type="NCBI Taxonomy" id="6087"/>
    <lineage>
        <taxon>Eukaryota</taxon>
        <taxon>Metazoa</taxon>
        <taxon>Cnidaria</taxon>
        <taxon>Hydrozoa</taxon>
        <taxon>Hydroidolina</taxon>
        <taxon>Anthoathecata</taxon>
        <taxon>Aplanulata</taxon>
        <taxon>Hydridae</taxon>
        <taxon>Hydra</taxon>
    </lineage>
</organism>
<dbReference type="RefSeq" id="XP_065654986.1">
    <property type="nucleotide sequence ID" value="XM_065798914.1"/>
</dbReference>